<dbReference type="EMBL" id="PTIY01000030">
    <property type="protein sequence ID" value="PPK63874.1"/>
    <property type="molecule type" value="Genomic_DNA"/>
</dbReference>
<evidence type="ECO:0000313" key="2">
    <source>
        <dbReference type="Proteomes" id="UP000238071"/>
    </source>
</evidence>
<sequence length="261" mass="30311">MKTGIIKRSLLVIFLLALTASLSGCMYWIRAYQVYLQMDEFDRHFSVETTDEFTLHFKDPILYSQDFVSLSKLYASQDDPTPEGRRWRYWFRKVDGNNNLIKPEIKFYSDLSFNKENRLIAWSFSSLFLAIAPPKFLEVSLRSIGGAEIDKEKQQLKANSALLEKISDDLPRKPAVLAQLGAPFEIKDEGEQEVYIYRFLLETHRIEEGYEDRALNEVKITFDKKTQELIRMAGRFAGLKVSINYRKFLDEAPAVAKNNPK</sequence>
<dbReference type="AlphaFoldDB" id="A0A2S6GF75"/>
<evidence type="ECO:0000313" key="1">
    <source>
        <dbReference type="EMBL" id="PPK63874.1"/>
    </source>
</evidence>
<name>A0A2S6GF75_9GAMM</name>
<proteinExistence type="predicted"/>
<keyword evidence="2" id="KW-1185">Reference proteome</keyword>
<dbReference type="OrthoDB" id="5562365at2"/>
<gene>
    <name evidence="1" type="ORF">B0F88_13017</name>
</gene>
<dbReference type="PROSITE" id="PS51257">
    <property type="entry name" value="PROKAR_LIPOPROTEIN"/>
    <property type="match status" value="1"/>
</dbReference>
<reference evidence="1 2" key="1">
    <citation type="submission" date="2018-02" db="EMBL/GenBank/DDBJ databases">
        <title>Subsurface microbial communities from deep shales in Ohio and West Virginia, USA.</title>
        <authorList>
            <person name="Wrighton K."/>
        </authorList>
    </citation>
    <scope>NUCLEOTIDE SEQUENCE [LARGE SCALE GENOMIC DNA]</scope>
    <source>
        <strain evidence="1 2">OWC-G53F</strain>
    </source>
</reference>
<protein>
    <recommendedName>
        <fullName evidence="3">Lipoprotein</fullName>
    </recommendedName>
</protein>
<dbReference type="Proteomes" id="UP000238071">
    <property type="component" value="Unassembled WGS sequence"/>
</dbReference>
<accession>A0A2S6GF75</accession>
<comment type="caution">
    <text evidence="1">The sequence shown here is derived from an EMBL/GenBank/DDBJ whole genome shotgun (WGS) entry which is preliminary data.</text>
</comment>
<organism evidence="1 2">
    <name type="scientific">Methylobacter tundripaludum</name>
    <dbReference type="NCBI Taxonomy" id="173365"/>
    <lineage>
        <taxon>Bacteria</taxon>
        <taxon>Pseudomonadati</taxon>
        <taxon>Pseudomonadota</taxon>
        <taxon>Gammaproteobacteria</taxon>
        <taxon>Methylococcales</taxon>
        <taxon>Methylococcaceae</taxon>
        <taxon>Methylobacter</taxon>
    </lineage>
</organism>
<evidence type="ECO:0008006" key="3">
    <source>
        <dbReference type="Google" id="ProtNLM"/>
    </source>
</evidence>
<dbReference type="RefSeq" id="WP_104425473.1">
    <property type="nucleotide sequence ID" value="NZ_PTIY01000030.1"/>
</dbReference>